<keyword evidence="3" id="KW-1133">Transmembrane helix</keyword>
<feature type="domain" description="CopC" evidence="4">
    <location>
        <begin position="43"/>
        <end position="136"/>
    </location>
</feature>
<dbReference type="Pfam" id="PF04234">
    <property type="entry name" value="CopC"/>
    <property type="match status" value="1"/>
</dbReference>
<accession>A0A927MZV9</accession>
<dbReference type="GO" id="GO:0046688">
    <property type="term" value="P:response to copper ion"/>
    <property type="evidence" value="ECO:0007669"/>
    <property type="project" value="InterPro"/>
</dbReference>
<protein>
    <submittedName>
        <fullName evidence="5">Methionine-rich copper-binding protein CopC</fullName>
    </submittedName>
</protein>
<name>A0A927MZV9_9ACTN</name>
<reference evidence="5" key="1">
    <citation type="submission" date="2020-10" db="EMBL/GenBank/DDBJ databases">
        <title>Sequencing the genomes of 1000 actinobacteria strains.</title>
        <authorList>
            <person name="Klenk H.-P."/>
        </authorList>
    </citation>
    <scope>NUCLEOTIDE SEQUENCE</scope>
    <source>
        <strain evidence="5">DSM 45354</strain>
    </source>
</reference>
<evidence type="ECO:0000313" key="6">
    <source>
        <dbReference type="Proteomes" id="UP000638648"/>
    </source>
</evidence>
<sequence length="185" mass="19043">MTRSRTTPPMAGTWPLRLAAGVLALAGVFCVDVAVGASTGWAHGAVEATTPRAGERLASPPVEVRVEVSSGLREAGAAVVVEDSAGRNWAVGPASVDAPTLSQRVHPRMPDGDYQARWNAVAADGAPLHGVLRFTVGAVPGDSNPFNAVVTADGVRWLRGASFAFVGVVVALAGYVLVTTYRSPT</sequence>
<proteinExistence type="predicted"/>
<keyword evidence="3" id="KW-0472">Membrane</keyword>
<dbReference type="AlphaFoldDB" id="A0A927MZV9"/>
<keyword evidence="1" id="KW-0732">Signal</keyword>
<gene>
    <name evidence="5" type="ORF">HEB94_006504</name>
</gene>
<comment type="caution">
    <text evidence="5">The sequence shown here is derived from an EMBL/GenBank/DDBJ whole genome shotgun (WGS) entry which is preliminary data.</text>
</comment>
<dbReference type="Gene3D" id="2.60.40.1220">
    <property type="match status" value="1"/>
</dbReference>
<keyword evidence="3" id="KW-0812">Transmembrane</keyword>
<evidence type="ECO:0000313" key="5">
    <source>
        <dbReference type="EMBL" id="MBE1609656.1"/>
    </source>
</evidence>
<feature type="transmembrane region" description="Helical" evidence="3">
    <location>
        <begin position="157"/>
        <end position="178"/>
    </location>
</feature>
<dbReference type="Proteomes" id="UP000638648">
    <property type="component" value="Unassembled WGS sequence"/>
</dbReference>
<evidence type="ECO:0000256" key="2">
    <source>
        <dbReference type="ARBA" id="ARBA00023008"/>
    </source>
</evidence>
<dbReference type="InterPro" id="IPR014755">
    <property type="entry name" value="Cu-Rt/internalin_Ig-like"/>
</dbReference>
<dbReference type="InterPro" id="IPR007348">
    <property type="entry name" value="CopC_dom"/>
</dbReference>
<evidence type="ECO:0000256" key="3">
    <source>
        <dbReference type="SAM" id="Phobius"/>
    </source>
</evidence>
<dbReference type="GO" id="GO:0042597">
    <property type="term" value="C:periplasmic space"/>
    <property type="evidence" value="ECO:0007669"/>
    <property type="project" value="InterPro"/>
</dbReference>
<organism evidence="5 6">
    <name type="scientific">Actinopolymorpha pittospori</name>
    <dbReference type="NCBI Taxonomy" id="648752"/>
    <lineage>
        <taxon>Bacteria</taxon>
        <taxon>Bacillati</taxon>
        <taxon>Actinomycetota</taxon>
        <taxon>Actinomycetes</taxon>
        <taxon>Propionibacteriales</taxon>
        <taxon>Actinopolymorphaceae</taxon>
        <taxon>Actinopolymorpha</taxon>
    </lineage>
</organism>
<dbReference type="RefSeq" id="WP_192753197.1">
    <property type="nucleotide sequence ID" value="NZ_BAABJL010000163.1"/>
</dbReference>
<dbReference type="EMBL" id="JADBEM010000001">
    <property type="protein sequence ID" value="MBE1609656.1"/>
    <property type="molecule type" value="Genomic_DNA"/>
</dbReference>
<dbReference type="SUPFAM" id="SSF81296">
    <property type="entry name" value="E set domains"/>
    <property type="match status" value="1"/>
</dbReference>
<dbReference type="InterPro" id="IPR014756">
    <property type="entry name" value="Ig_E-set"/>
</dbReference>
<evidence type="ECO:0000256" key="1">
    <source>
        <dbReference type="ARBA" id="ARBA00022729"/>
    </source>
</evidence>
<keyword evidence="2" id="KW-0186">Copper</keyword>
<evidence type="ECO:0000259" key="4">
    <source>
        <dbReference type="Pfam" id="PF04234"/>
    </source>
</evidence>
<dbReference type="GO" id="GO:0005507">
    <property type="term" value="F:copper ion binding"/>
    <property type="evidence" value="ECO:0007669"/>
    <property type="project" value="InterPro"/>
</dbReference>
<keyword evidence="6" id="KW-1185">Reference proteome</keyword>